<dbReference type="GO" id="GO:1990281">
    <property type="term" value="C:efflux pump complex"/>
    <property type="evidence" value="ECO:0007669"/>
    <property type="project" value="TreeGrafter"/>
</dbReference>
<dbReference type="Proteomes" id="UP000199239">
    <property type="component" value="Unassembled WGS sequence"/>
</dbReference>
<dbReference type="Pfam" id="PF02321">
    <property type="entry name" value="OEP"/>
    <property type="match status" value="2"/>
</dbReference>
<reference evidence="9" key="1">
    <citation type="submission" date="2016-10" db="EMBL/GenBank/DDBJ databases">
        <authorList>
            <person name="Varghese N."/>
            <person name="Submissions S."/>
        </authorList>
    </citation>
    <scope>NUCLEOTIDE SEQUENCE [LARGE SCALE GENOMIC DNA]</scope>
    <source>
        <strain evidence="9">DSM 23422</strain>
    </source>
</reference>
<comment type="similarity">
    <text evidence="2">Belongs to the outer membrane factor (OMF) (TC 1.B.17) family.</text>
</comment>
<evidence type="ECO:0000256" key="1">
    <source>
        <dbReference type="ARBA" id="ARBA00004442"/>
    </source>
</evidence>
<keyword evidence="3" id="KW-0813">Transport</keyword>
<gene>
    <name evidence="8" type="ORF">SAMN04488040_1450</name>
</gene>
<dbReference type="EMBL" id="FPAJ01000002">
    <property type="protein sequence ID" value="SFS67592.1"/>
    <property type="molecule type" value="Genomic_DNA"/>
</dbReference>
<accession>A0A1I6RSC6</accession>
<dbReference type="OrthoDB" id="9789368at2"/>
<dbReference type="SUPFAM" id="SSF56954">
    <property type="entry name" value="Outer membrane efflux proteins (OEP)"/>
    <property type="match status" value="1"/>
</dbReference>
<keyword evidence="7" id="KW-0998">Cell outer membrane</keyword>
<protein>
    <submittedName>
        <fullName evidence="8">Outer membrane protein</fullName>
    </submittedName>
</protein>
<dbReference type="Gene3D" id="1.20.1600.10">
    <property type="entry name" value="Outer membrane efflux proteins (OEP)"/>
    <property type="match status" value="1"/>
</dbReference>
<dbReference type="InterPro" id="IPR010130">
    <property type="entry name" value="T1SS_OMP_TolC"/>
</dbReference>
<dbReference type="GO" id="GO:0015562">
    <property type="term" value="F:efflux transmembrane transporter activity"/>
    <property type="evidence" value="ECO:0007669"/>
    <property type="project" value="InterPro"/>
</dbReference>
<keyword evidence="4" id="KW-1134">Transmembrane beta strand</keyword>
<dbReference type="NCBIfam" id="TIGR01844">
    <property type="entry name" value="type_I_sec_TolC"/>
    <property type="match status" value="1"/>
</dbReference>
<evidence type="ECO:0000313" key="9">
    <source>
        <dbReference type="Proteomes" id="UP000199239"/>
    </source>
</evidence>
<evidence type="ECO:0000313" key="8">
    <source>
        <dbReference type="EMBL" id="SFS67592.1"/>
    </source>
</evidence>
<dbReference type="PANTHER" id="PTHR30026:SF22">
    <property type="entry name" value="OUTER MEMBRANE EFFLUX PROTEIN"/>
    <property type="match status" value="1"/>
</dbReference>
<dbReference type="AlphaFoldDB" id="A0A1I6RSC6"/>
<organism evidence="8 9">
    <name type="scientific">Sulfitobacter marinus</name>
    <dbReference type="NCBI Taxonomy" id="394264"/>
    <lineage>
        <taxon>Bacteria</taxon>
        <taxon>Pseudomonadati</taxon>
        <taxon>Pseudomonadota</taxon>
        <taxon>Alphaproteobacteria</taxon>
        <taxon>Rhodobacterales</taxon>
        <taxon>Roseobacteraceae</taxon>
        <taxon>Sulfitobacter</taxon>
    </lineage>
</organism>
<dbReference type="GO" id="GO:0015288">
    <property type="term" value="F:porin activity"/>
    <property type="evidence" value="ECO:0007669"/>
    <property type="project" value="TreeGrafter"/>
</dbReference>
<evidence type="ECO:0000256" key="7">
    <source>
        <dbReference type="ARBA" id="ARBA00023237"/>
    </source>
</evidence>
<evidence type="ECO:0000256" key="5">
    <source>
        <dbReference type="ARBA" id="ARBA00022692"/>
    </source>
</evidence>
<dbReference type="GO" id="GO:0009279">
    <property type="term" value="C:cell outer membrane"/>
    <property type="evidence" value="ECO:0007669"/>
    <property type="project" value="UniProtKB-SubCell"/>
</dbReference>
<dbReference type="InterPro" id="IPR003423">
    <property type="entry name" value="OMP_efflux"/>
</dbReference>
<comment type="subcellular location">
    <subcellularLocation>
        <location evidence="1">Cell outer membrane</location>
    </subcellularLocation>
</comment>
<dbReference type="RefSeq" id="WP_093916074.1">
    <property type="nucleotide sequence ID" value="NZ_FPAJ01000002.1"/>
</dbReference>
<keyword evidence="6" id="KW-0472">Membrane</keyword>
<keyword evidence="9" id="KW-1185">Reference proteome</keyword>
<dbReference type="InterPro" id="IPR051906">
    <property type="entry name" value="TolC-like"/>
</dbReference>
<name>A0A1I6RSC6_9RHOB</name>
<evidence type="ECO:0000256" key="2">
    <source>
        <dbReference type="ARBA" id="ARBA00007613"/>
    </source>
</evidence>
<dbReference type="PANTHER" id="PTHR30026">
    <property type="entry name" value="OUTER MEMBRANE PROTEIN TOLC"/>
    <property type="match status" value="1"/>
</dbReference>
<proteinExistence type="inferred from homology"/>
<dbReference type="STRING" id="394264.SAMN04488040_1450"/>
<keyword evidence="5" id="KW-0812">Transmembrane</keyword>
<sequence>MKQDSQAYGMRRIVAAGMMGISLLFPAASWGETLADALVGAYNNSGLLDQNRAVLRAADEDVGIAKSALKPVVQWTGGITQNFNRSVSGGSSVVTAGTRTDTDSLTTTANLIASLLVYDFGATRYGVEASKETVLAARQTLISVEQQILLRAVDAYMSVIQSQQFVALRENNVRLLTQELRAARDRFEVGEVTRTDVALAEAQLAQARSGLAGAQGDLISAKAYFKIAVGREPGNLSAPPSLPGISNINTAKALAVRSHPDILAVQHQVAAAELLIRRSAAAMEPQVSVQGSLGVTDTFDSQSSTRSASVGLQMSQTIFQGGALSAGVRKSRAQRDAQRGNLHVVVKDVERAVSDAYAGLAAARAQIEASRRQVSAARIAFQGVREEAALGARTTLDVLDAEQSLLDAQSSSVTAQTQIYVAAYSVLQATGQLTARNLNLPVQVYDPAAYYNLVKDSPAKLSKEGKQLDRVLRALQKD</sequence>
<evidence type="ECO:0000256" key="3">
    <source>
        <dbReference type="ARBA" id="ARBA00022448"/>
    </source>
</evidence>
<evidence type="ECO:0000256" key="4">
    <source>
        <dbReference type="ARBA" id="ARBA00022452"/>
    </source>
</evidence>
<evidence type="ECO:0000256" key="6">
    <source>
        <dbReference type="ARBA" id="ARBA00023136"/>
    </source>
</evidence>